<dbReference type="EMBL" id="AKHW03001786">
    <property type="protein sequence ID" value="KYO40953.1"/>
    <property type="molecule type" value="Genomic_DNA"/>
</dbReference>
<gene>
    <name evidence="1" type="ORF">Y1Q_0013706</name>
</gene>
<proteinExistence type="predicted"/>
<comment type="caution">
    <text evidence="1">The sequence shown here is derived from an EMBL/GenBank/DDBJ whole genome shotgun (WGS) entry which is preliminary data.</text>
</comment>
<evidence type="ECO:0000313" key="1">
    <source>
        <dbReference type="EMBL" id="KYO40953.1"/>
    </source>
</evidence>
<organism evidence="1 2">
    <name type="scientific">Alligator mississippiensis</name>
    <name type="common">American alligator</name>
    <dbReference type="NCBI Taxonomy" id="8496"/>
    <lineage>
        <taxon>Eukaryota</taxon>
        <taxon>Metazoa</taxon>
        <taxon>Chordata</taxon>
        <taxon>Craniata</taxon>
        <taxon>Vertebrata</taxon>
        <taxon>Euteleostomi</taxon>
        <taxon>Archelosauria</taxon>
        <taxon>Archosauria</taxon>
        <taxon>Crocodylia</taxon>
        <taxon>Alligatoridae</taxon>
        <taxon>Alligatorinae</taxon>
        <taxon>Alligator</taxon>
    </lineage>
</organism>
<dbReference type="AlphaFoldDB" id="A0A151NW47"/>
<name>A0A151NW47_ALLMI</name>
<protein>
    <submittedName>
        <fullName evidence="1">Uncharacterized protein</fullName>
    </submittedName>
</protein>
<dbReference type="Proteomes" id="UP000050525">
    <property type="component" value="Unassembled WGS sequence"/>
</dbReference>
<sequence length="75" mass="8001">MDTPGTSRNDVICPAGPAASSDVLAYRDWTLPKFCNESLLADGNYLHLLSVCNPAPGIDTIASQRPSLHTALRTC</sequence>
<keyword evidence="2" id="KW-1185">Reference proteome</keyword>
<reference evidence="1 2" key="1">
    <citation type="journal article" date="2012" name="Genome Biol.">
        <title>Sequencing three crocodilian genomes to illuminate the evolution of archosaurs and amniotes.</title>
        <authorList>
            <person name="St John J.A."/>
            <person name="Braun E.L."/>
            <person name="Isberg S.R."/>
            <person name="Miles L.G."/>
            <person name="Chong A.Y."/>
            <person name="Gongora J."/>
            <person name="Dalzell P."/>
            <person name="Moran C."/>
            <person name="Bed'hom B."/>
            <person name="Abzhanov A."/>
            <person name="Burgess S.C."/>
            <person name="Cooksey A.M."/>
            <person name="Castoe T.A."/>
            <person name="Crawford N.G."/>
            <person name="Densmore L.D."/>
            <person name="Drew J.C."/>
            <person name="Edwards S.V."/>
            <person name="Faircloth B.C."/>
            <person name="Fujita M.K."/>
            <person name="Greenwold M.J."/>
            <person name="Hoffmann F.G."/>
            <person name="Howard J.M."/>
            <person name="Iguchi T."/>
            <person name="Janes D.E."/>
            <person name="Khan S.Y."/>
            <person name="Kohno S."/>
            <person name="de Koning A.J."/>
            <person name="Lance S.L."/>
            <person name="McCarthy F.M."/>
            <person name="McCormack J.E."/>
            <person name="Merchant M.E."/>
            <person name="Peterson D.G."/>
            <person name="Pollock D.D."/>
            <person name="Pourmand N."/>
            <person name="Raney B.J."/>
            <person name="Roessler K.A."/>
            <person name="Sanford J.R."/>
            <person name="Sawyer R.H."/>
            <person name="Schmidt C.J."/>
            <person name="Triplett E.W."/>
            <person name="Tuberville T.D."/>
            <person name="Venegas-Anaya M."/>
            <person name="Howard J.T."/>
            <person name="Jarvis E.D."/>
            <person name="Guillette L.J.Jr."/>
            <person name="Glenn T.C."/>
            <person name="Green R.E."/>
            <person name="Ray D.A."/>
        </authorList>
    </citation>
    <scope>NUCLEOTIDE SEQUENCE [LARGE SCALE GENOMIC DNA]</scope>
    <source>
        <strain evidence="1">KSC_2009_1</strain>
    </source>
</reference>
<evidence type="ECO:0000313" key="2">
    <source>
        <dbReference type="Proteomes" id="UP000050525"/>
    </source>
</evidence>
<accession>A0A151NW47</accession>